<dbReference type="KEGG" id="dalk:DSCA_40410"/>
<reference evidence="2 3" key="1">
    <citation type="submission" date="2019-11" db="EMBL/GenBank/DDBJ databases">
        <title>Comparative genomics of hydrocarbon-degrading Desulfosarcina strains.</title>
        <authorList>
            <person name="Watanabe M."/>
            <person name="Kojima H."/>
            <person name="Fukui M."/>
        </authorList>
    </citation>
    <scope>NUCLEOTIDE SEQUENCE [LARGE SCALE GENOMIC DNA]</scope>
    <source>
        <strain evidence="2 3">PL12</strain>
    </source>
</reference>
<dbReference type="Proteomes" id="UP000427906">
    <property type="component" value="Chromosome"/>
</dbReference>
<protein>
    <submittedName>
        <fullName evidence="2">Uncharacterized protein</fullName>
    </submittedName>
</protein>
<evidence type="ECO:0000313" key="2">
    <source>
        <dbReference type="EMBL" id="BBO70111.1"/>
    </source>
</evidence>
<evidence type="ECO:0000256" key="1">
    <source>
        <dbReference type="SAM" id="MobiDB-lite"/>
    </source>
</evidence>
<accession>A0A5K7YSY3</accession>
<organism evidence="2 3">
    <name type="scientific">Desulfosarcina alkanivorans</name>
    <dbReference type="NCBI Taxonomy" id="571177"/>
    <lineage>
        <taxon>Bacteria</taxon>
        <taxon>Pseudomonadati</taxon>
        <taxon>Thermodesulfobacteriota</taxon>
        <taxon>Desulfobacteria</taxon>
        <taxon>Desulfobacterales</taxon>
        <taxon>Desulfosarcinaceae</taxon>
        <taxon>Desulfosarcina</taxon>
    </lineage>
</organism>
<sequence length="64" mass="6773">MFFLSAPVLTSRTAGYVTRMSGGVGGGSREATPYPYKSKAELSPQLSRGVTNESISQVSTDIMV</sequence>
<feature type="compositionally biased region" description="Polar residues" evidence="1">
    <location>
        <begin position="44"/>
        <end position="64"/>
    </location>
</feature>
<dbReference type="EMBL" id="AP021874">
    <property type="protein sequence ID" value="BBO70111.1"/>
    <property type="molecule type" value="Genomic_DNA"/>
</dbReference>
<evidence type="ECO:0000313" key="3">
    <source>
        <dbReference type="Proteomes" id="UP000427906"/>
    </source>
</evidence>
<keyword evidence="3" id="KW-1185">Reference proteome</keyword>
<gene>
    <name evidence="2" type="ORF">DSCA_40410</name>
</gene>
<feature type="region of interest" description="Disordered" evidence="1">
    <location>
        <begin position="40"/>
        <end position="64"/>
    </location>
</feature>
<name>A0A5K7YSY3_9BACT</name>
<dbReference type="AlphaFoldDB" id="A0A5K7YSY3"/>
<proteinExistence type="predicted"/>